<name>A0A6I1E3D0_9FLAO</name>
<dbReference type="AlphaFoldDB" id="A0A6I1E3D0"/>
<evidence type="ECO:0000313" key="1">
    <source>
        <dbReference type="EMBL" id="KAB7530929.1"/>
    </source>
</evidence>
<organism evidence="1 2">
    <name type="scientific">Flagellimonas olearia</name>
    <dbReference type="NCBI Taxonomy" id="552546"/>
    <lineage>
        <taxon>Bacteria</taxon>
        <taxon>Pseudomonadati</taxon>
        <taxon>Bacteroidota</taxon>
        <taxon>Flavobacteriia</taxon>
        <taxon>Flavobacteriales</taxon>
        <taxon>Flavobacteriaceae</taxon>
        <taxon>Flagellimonas</taxon>
    </lineage>
</organism>
<evidence type="ECO:0000313" key="2">
    <source>
        <dbReference type="Proteomes" id="UP000429785"/>
    </source>
</evidence>
<dbReference type="InterPro" id="IPR045444">
    <property type="entry name" value="DUF6503"/>
</dbReference>
<gene>
    <name evidence="1" type="ORF">F8C76_05375</name>
</gene>
<protein>
    <submittedName>
        <fullName evidence="1">Deoxyribose-phosphate aldolase</fullName>
    </submittedName>
</protein>
<dbReference type="OrthoDB" id="982433at2"/>
<comment type="caution">
    <text evidence="1">The sequence shown here is derived from an EMBL/GenBank/DDBJ whole genome shotgun (WGS) entry which is preliminary data.</text>
</comment>
<accession>A0A6I1E3D0</accession>
<dbReference type="Proteomes" id="UP000429785">
    <property type="component" value="Unassembled WGS sequence"/>
</dbReference>
<sequence length="259" mass="29571">MAYFTIIYKTQTMNRYVAALLLVTFLACKEKPENNLIAQDIVDKSIAVSGGGLYADHNTSFVFRDRTYLSDFVEGKKVLKRTFQLDSVTITDVKNGNDFERFLNDSLVAVPDTMAVKYANSVNSVHYFSRLPYGLNDAAVNKELLGEESIVGETFYKVKVTFDQNGGGDDYDDTYVYWFDKETFKPEYLAYDFHVNGGGQRFRKAYNERYVNGIRFVDYENYKPKKEGSDILDIGKLFSSGDLELLSKIELTDITVEKD</sequence>
<reference evidence="1 2" key="1">
    <citation type="submission" date="2019-10" db="EMBL/GenBank/DDBJ databases">
        <title>Muricauda olearia CL-SS4 JCM15563 genome.</title>
        <authorList>
            <person name="Liu L."/>
        </authorList>
    </citation>
    <scope>NUCLEOTIDE SEQUENCE [LARGE SCALE GENOMIC DNA]</scope>
    <source>
        <strain evidence="1 2">CL-SS4</strain>
    </source>
</reference>
<dbReference type="EMBL" id="WELG01000001">
    <property type="protein sequence ID" value="KAB7530929.1"/>
    <property type="molecule type" value="Genomic_DNA"/>
</dbReference>
<dbReference type="Pfam" id="PF20113">
    <property type="entry name" value="DUF6503"/>
    <property type="match status" value="1"/>
</dbReference>
<proteinExistence type="predicted"/>